<dbReference type="EMBL" id="JAGGKP010000023">
    <property type="protein sequence ID" value="MBP1938679.1"/>
    <property type="molecule type" value="Genomic_DNA"/>
</dbReference>
<dbReference type="Proteomes" id="UP001519273">
    <property type="component" value="Unassembled WGS sequence"/>
</dbReference>
<dbReference type="Gene3D" id="1.25.40.10">
    <property type="entry name" value="Tetratricopeptide repeat domain"/>
    <property type="match status" value="1"/>
</dbReference>
<reference evidence="3 4" key="1">
    <citation type="submission" date="2021-03" db="EMBL/GenBank/DDBJ databases">
        <title>Genomic Encyclopedia of Type Strains, Phase IV (KMG-IV): sequencing the most valuable type-strain genomes for metagenomic binning, comparative biology and taxonomic classification.</title>
        <authorList>
            <person name="Goeker M."/>
        </authorList>
    </citation>
    <scope>NUCLEOTIDE SEQUENCE [LARGE SCALE GENOMIC DNA]</scope>
    <source>
        <strain evidence="3 4">DSM 23491</strain>
    </source>
</reference>
<accession>A0ABS4H828</accession>
<evidence type="ECO:0000259" key="2">
    <source>
        <dbReference type="Pfam" id="PF12688"/>
    </source>
</evidence>
<proteinExistence type="predicted"/>
<name>A0ABS4H828_9BACL</name>
<feature type="repeat" description="TPR" evidence="1">
    <location>
        <begin position="80"/>
        <end position="113"/>
    </location>
</feature>
<dbReference type="RefSeq" id="WP_209853400.1">
    <property type="nucleotide sequence ID" value="NZ_CBCRVE010000025.1"/>
</dbReference>
<keyword evidence="1" id="KW-0802">TPR repeat</keyword>
<dbReference type="PROSITE" id="PS50005">
    <property type="entry name" value="TPR"/>
    <property type="match status" value="1"/>
</dbReference>
<sequence length="172" mass="19745">MERERLDKAIQLREEGRAKQDQAVLAKVRAMLLDLINEYPDDAEINFQTAVAHDNSGLGREAIPFYVQALKQGLSGPDLERALLGLGSTYRYLGYYQEAEETLRRGVREFPYHRGLQVFLAIALYNTGNYKESTELLLSNLMETTSDEKLQYFSKPITYYAQHLDETWGDRG</sequence>
<keyword evidence="4" id="KW-1185">Reference proteome</keyword>
<dbReference type="InterPro" id="IPR011990">
    <property type="entry name" value="TPR-like_helical_dom_sf"/>
</dbReference>
<comment type="caution">
    <text evidence="3">The sequence shown here is derived from an EMBL/GenBank/DDBJ whole genome shotgun (WGS) entry which is preliminary data.</text>
</comment>
<protein>
    <submittedName>
        <fullName evidence="3">Tetratricopeptide (TPR) repeat protein</fullName>
    </submittedName>
</protein>
<evidence type="ECO:0000313" key="3">
    <source>
        <dbReference type="EMBL" id="MBP1938679.1"/>
    </source>
</evidence>
<dbReference type="InterPro" id="IPR041656">
    <property type="entry name" value="TPR_5"/>
</dbReference>
<evidence type="ECO:0000313" key="4">
    <source>
        <dbReference type="Proteomes" id="UP001519273"/>
    </source>
</evidence>
<feature type="domain" description="Tetratrico peptide repeat group 5" evidence="2">
    <location>
        <begin position="45"/>
        <end position="164"/>
    </location>
</feature>
<organism evidence="3 4">
    <name type="scientific">Paenibacillus sediminis</name>
    <dbReference type="NCBI Taxonomy" id="664909"/>
    <lineage>
        <taxon>Bacteria</taxon>
        <taxon>Bacillati</taxon>
        <taxon>Bacillota</taxon>
        <taxon>Bacilli</taxon>
        <taxon>Bacillales</taxon>
        <taxon>Paenibacillaceae</taxon>
        <taxon>Paenibacillus</taxon>
    </lineage>
</organism>
<gene>
    <name evidence="3" type="ORF">J2Z20_003621</name>
</gene>
<dbReference type="SUPFAM" id="SSF48452">
    <property type="entry name" value="TPR-like"/>
    <property type="match status" value="1"/>
</dbReference>
<dbReference type="InterPro" id="IPR019734">
    <property type="entry name" value="TPR_rpt"/>
</dbReference>
<evidence type="ECO:0000256" key="1">
    <source>
        <dbReference type="PROSITE-ProRule" id="PRU00339"/>
    </source>
</evidence>
<dbReference type="Pfam" id="PF12688">
    <property type="entry name" value="TPR_5"/>
    <property type="match status" value="1"/>
</dbReference>